<gene>
    <name evidence="3" type="ORF">CASFOL_036775</name>
</gene>
<keyword evidence="4" id="KW-1185">Reference proteome</keyword>
<accession>A0ABD3BP44</accession>
<dbReference type="EMBL" id="JAVIJP010000069">
    <property type="protein sequence ID" value="KAL3619205.1"/>
    <property type="molecule type" value="Genomic_DNA"/>
</dbReference>
<feature type="region of interest" description="Disordered" evidence="2">
    <location>
        <begin position="87"/>
        <end position="162"/>
    </location>
</feature>
<protein>
    <submittedName>
        <fullName evidence="3">Uncharacterized protein</fullName>
    </submittedName>
</protein>
<evidence type="ECO:0000256" key="2">
    <source>
        <dbReference type="SAM" id="MobiDB-lite"/>
    </source>
</evidence>
<feature type="coiled-coil region" evidence="1">
    <location>
        <begin position="6"/>
        <end position="33"/>
    </location>
</feature>
<dbReference type="InterPro" id="IPR004252">
    <property type="entry name" value="Probable_transposase_24"/>
</dbReference>
<sequence>MSSLDVLELEENLQKNEKNLEYLEEIITHLLERKKDREKMSEQLCNIVKLKEKIKAGLDNLVNDVSKLIVSEEGAILKFPVFKGKNCSSGKRNTPDDAAVLSTSKSGGLLNKGDRKSVQPSSKENDDNDDHDAHRTVKTTRISQSEHNLPQPESNKRKEPMVSGDIIEILDSDDEANPDGEVDTSNVCKNQTNFVRSPTCCQRRKQNRTDCVDDLFAKFTTKRKKVLKSSHDRNEDEAKCDSKTHLEKFNGSDNEITRNAGCRLGHGQSSFTGRTALDPATPYNVSMSGGAPDMPLGLQRYEVHVVAGKLHCASTKLSTIYRMIIEKELDAAGWTFKAVPDHIRDSWWTMFLNCCCWDVDRYKEVDMKMIFFKEMKDKYSKRLNDYKRIHVRTGKRPTFIDENVWRAWETEWHKPENKAKSNQCSANRLSEPAGPGTGISKHIGGSKSAIDHSLDIEREKGRPATAYEIFIRMHRKPDGTFVDHKSISIADEFQKRLDEARALLQDPDDNEVDENQIYLDVVGSKSGKFYGTGCFGKFVASTKGFNNASSQRDRTQGTEQ</sequence>
<keyword evidence="1" id="KW-0175">Coiled coil</keyword>
<evidence type="ECO:0000256" key="1">
    <source>
        <dbReference type="SAM" id="Coils"/>
    </source>
</evidence>
<name>A0ABD3BP44_9LAMI</name>
<reference evidence="4" key="1">
    <citation type="journal article" date="2024" name="IScience">
        <title>Strigolactones Initiate the Formation of Haustorium-like Structures in Castilleja.</title>
        <authorList>
            <person name="Buerger M."/>
            <person name="Peterson D."/>
            <person name="Chory J."/>
        </authorList>
    </citation>
    <scope>NUCLEOTIDE SEQUENCE [LARGE SCALE GENOMIC DNA]</scope>
</reference>
<dbReference type="Proteomes" id="UP001632038">
    <property type="component" value="Unassembled WGS sequence"/>
</dbReference>
<comment type="caution">
    <text evidence="3">The sequence shown here is derived from an EMBL/GenBank/DDBJ whole genome shotgun (WGS) entry which is preliminary data.</text>
</comment>
<feature type="compositionally biased region" description="Polar residues" evidence="2">
    <location>
        <begin position="139"/>
        <end position="153"/>
    </location>
</feature>
<feature type="region of interest" description="Disordered" evidence="2">
    <location>
        <begin position="417"/>
        <end position="446"/>
    </location>
</feature>
<proteinExistence type="predicted"/>
<dbReference type="AlphaFoldDB" id="A0ABD3BP44"/>
<organism evidence="3 4">
    <name type="scientific">Castilleja foliolosa</name>
    <dbReference type="NCBI Taxonomy" id="1961234"/>
    <lineage>
        <taxon>Eukaryota</taxon>
        <taxon>Viridiplantae</taxon>
        <taxon>Streptophyta</taxon>
        <taxon>Embryophyta</taxon>
        <taxon>Tracheophyta</taxon>
        <taxon>Spermatophyta</taxon>
        <taxon>Magnoliopsida</taxon>
        <taxon>eudicotyledons</taxon>
        <taxon>Gunneridae</taxon>
        <taxon>Pentapetalae</taxon>
        <taxon>asterids</taxon>
        <taxon>lamiids</taxon>
        <taxon>Lamiales</taxon>
        <taxon>Orobanchaceae</taxon>
        <taxon>Pedicularideae</taxon>
        <taxon>Castillejinae</taxon>
        <taxon>Castilleja</taxon>
    </lineage>
</organism>
<evidence type="ECO:0000313" key="3">
    <source>
        <dbReference type="EMBL" id="KAL3619205.1"/>
    </source>
</evidence>
<evidence type="ECO:0000313" key="4">
    <source>
        <dbReference type="Proteomes" id="UP001632038"/>
    </source>
</evidence>
<dbReference type="Pfam" id="PF03004">
    <property type="entry name" value="Transposase_24"/>
    <property type="match status" value="1"/>
</dbReference>